<feature type="domain" description="HTH araC/xylS-type" evidence="5">
    <location>
        <begin position="196"/>
        <end position="294"/>
    </location>
</feature>
<keyword evidence="1" id="KW-0805">Transcription regulation</keyword>
<proteinExistence type="predicted"/>
<dbReference type="InterPro" id="IPR009057">
    <property type="entry name" value="Homeodomain-like_sf"/>
</dbReference>
<dbReference type="EMBL" id="PYGJ01000018">
    <property type="protein sequence ID" value="PSL17407.1"/>
    <property type="molecule type" value="Genomic_DNA"/>
</dbReference>
<protein>
    <submittedName>
        <fullName evidence="6">AraC family transcriptional activator of pobA</fullName>
    </submittedName>
</protein>
<evidence type="ECO:0000256" key="1">
    <source>
        <dbReference type="ARBA" id="ARBA00023015"/>
    </source>
</evidence>
<evidence type="ECO:0000256" key="2">
    <source>
        <dbReference type="ARBA" id="ARBA00023125"/>
    </source>
</evidence>
<name>A0A2P8F6R5_9RHOB</name>
<dbReference type="GO" id="GO:0043565">
    <property type="term" value="F:sequence-specific DNA binding"/>
    <property type="evidence" value="ECO:0007669"/>
    <property type="project" value="InterPro"/>
</dbReference>
<dbReference type="Pfam" id="PF12833">
    <property type="entry name" value="HTH_18"/>
    <property type="match status" value="1"/>
</dbReference>
<evidence type="ECO:0000313" key="6">
    <source>
        <dbReference type="EMBL" id="PSL17407.1"/>
    </source>
</evidence>
<evidence type="ECO:0000259" key="5">
    <source>
        <dbReference type="PROSITE" id="PS01124"/>
    </source>
</evidence>
<evidence type="ECO:0000313" key="7">
    <source>
        <dbReference type="Proteomes" id="UP000240418"/>
    </source>
</evidence>
<accession>A0A2P8F6R5</accession>
<gene>
    <name evidence="6" type="ORF">CLV88_11882</name>
</gene>
<dbReference type="SUPFAM" id="SSF46689">
    <property type="entry name" value="Homeodomain-like"/>
    <property type="match status" value="1"/>
</dbReference>
<feature type="compositionally biased region" description="Polar residues" evidence="4">
    <location>
        <begin position="15"/>
        <end position="24"/>
    </location>
</feature>
<dbReference type="PANTHER" id="PTHR43280">
    <property type="entry name" value="ARAC-FAMILY TRANSCRIPTIONAL REGULATOR"/>
    <property type="match status" value="1"/>
</dbReference>
<dbReference type="AlphaFoldDB" id="A0A2P8F6R5"/>
<organism evidence="6 7">
    <name type="scientific">Shimia abyssi</name>
    <dbReference type="NCBI Taxonomy" id="1662395"/>
    <lineage>
        <taxon>Bacteria</taxon>
        <taxon>Pseudomonadati</taxon>
        <taxon>Pseudomonadota</taxon>
        <taxon>Alphaproteobacteria</taxon>
        <taxon>Rhodobacterales</taxon>
        <taxon>Roseobacteraceae</taxon>
    </lineage>
</organism>
<comment type="caution">
    <text evidence="6">The sequence shown here is derived from an EMBL/GenBank/DDBJ whole genome shotgun (WGS) entry which is preliminary data.</text>
</comment>
<evidence type="ECO:0000256" key="4">
    <source>
        <dbReference type="SAM" id="MobiDB-lite"/>
    </source>
</evidence>
<keyword evidence="7" id="KW-1185">Reference proteome</keyword>
<dbReference type="PROSITE" id="PS01124">
    <property type="entry name" value="HTH_ARAC_FAMILY_2"/>
    <property type="match status" value="1"/>
</dbReference>
<keyword evidence="2" id="KW-0238">DNA-binding</keyword>
<dbReference type="InterPro" id="IPR018060">
    <property type="entry name" value="HTH_AraC"/>
</dbReference>
<keyword evidence="3" id="KW-0804">Transcription</keyword>
<dbReference type="PANTHER" id="PTHR43280:SF32">
    <property type="entry name" value="TRANSCRIPTIONAL REGULATORY PROTEIN"/>
    <property type="match status" value="1"/>
</dbReference>
<evidence type="ECO:0000256" key="3">
    <source>
        <dbReference type="ARBA" id="ARBA00023163"/>
    </source>
</evidence>
<sequence length="298" mass="33065">MTNPNLHIPAFMTRTGPTKINSSPAKPAPAHPRPDRPLGQISVLTFAQLTNKEPWLLEQLHLRNHHILLWTTRGQGRVLLHGLRRGFGAHNAIFIPAGKLLAFELGLQVQGQALLIPDDGRVGLPDRTQHLRLSDGQTQAELTSIFDAMRREIHEERPFLSEALNAHAQLMSITLRRLVQTADPTPPARAAERLVRRFCDLLSKDFRTGQPMATYAEALDITPTHLTRVCRQCAGLTAAEMLSQTVQHATRSMLISGDMAMQDIAASLGFKSAAYFTRFCQQNFGHSPSQIRKNARGG</sequence>
<reference evidence="6 7" key="1">
    <citation type="submission" date="2018-03" db="EMBL/GenBank/DDBJ databases">
        <title>Genomic Encyclopedia of Archaeal and Bacterial Type Strains, Phase II (KMG-II): from individual species to whole genera.</title>
        <authorList>
            <person name="Goeker M."/>
        </authorList>
    </citation>
    <scope>NUCLEOTIDE SEQUENCE [LARGE SCALE GENOMIC DNA]</scope>
    <source>
        <strain evidence="6 7">DSM 100673</strain>
    </source>
</reference>
<dbReference type="Proteomes" id="UP000240418">
    <property type="component" value="Unassembled WGS sequence"/>
</dbReference>
<dbReference type="SMART" id="SM00342">
    <property type="entry name" value="HTH_ARAC"/>
    <property type="match status" value="1"/>
</dbReference>
<feature type="region of interest" description="Disordered" evidence="4">
    <location>
        <begin position="1"/>
        <end position="37"/>
    </location>
</feature>
<dbReference type="Gene3D" id="1.10.10.60">
    <property type="entry name" value="Homeodomain-like"/>
    <property type="match status" value="1"/>
</dbReference>
<dbReference type="GO" id="GO:0003700">
    <property type="term" value="F:DNA-binding transcription factor activity"/>
    <property type="evidence" value="ECO:0007669"/>
    <property type="project" value="InterPro"/>
</dbReference>